<feature type="transmembrane region" description="Helical" evidence="1">
    <location>
        <begin position="15"/>
        <end position="40"/>
    </location>
</feature>
<organism evidence="3 4">
    <name type="scientific">Lentinula lateritia</name>
    <dbReference type="NCBI Taxonomy" id="40482"/>
    <lineage>
        <taxon>Eukaryota</taxon>
        <taxon>Fungi</taxon>
        <taxon>Dikarya</taxon>
        <taxon>Basidiomycota</taxon>
        <taxon>Agaricomycotina</taxon>
        <taxon>Agaricomycetes</taxon>
        <taxon>Agaricomycetidae</taxon>
        <taxon>Agaricales</taxon>
        <taxon>Marasmiineae</taxon>
        <taxon>Omphalotaceae</taxon>
        <taxon>Lentinula</taxon>
    </lineage>
</organism>
<comment type="caution">
    <text evidence="3">The sequence shown here is derived from an EMBL/GenBank/DDBJ whole genome shotgun (WGS) entry which is preliminary data.</text>
</comment>
<keyword evidence="1" id="KW-1133">Transmembrane helix</keyword>
<reference evidence="3" key="1">
    <citation type="submission" date="2022-08" db="EMBL/GenBank/DDBJ databases">
        <authorList>
            <consortium name="DOE Joint Genome Institute"/>
            <person name="Min B."/>
            <person name="Riley R."/>
            <person name="Sierra-Patev S."/>
            <person name="Naranjo-Ortiz M."/>
            <person name="Looney B."/>
            <person name="Konkel Z."/>
            <person name="Slot J.C."/>
            <person name="Sakamoto Y."/>
            <person name="Steenwyk J.L."/>
            <person name="Rokas A."/>
            <person name="Carro J."/>
            <person name="Camarero S."/>
            <person name="Ferreira P."/>
            <person name="Molpeceres G."/>
            <person name="Ruiz-Duenas F.J."/>
            <person name="Serrano A."/>
            <person name="Henrissat B."/>
            <person name="Drula E."/>
            <person name="Hughes K.W."/>
            <person name="Mata J.L."/>
            <person name="Ishikawa N.K."/>
            <person name="Vargas-Isla R."/>
            <person name="Ushijima S."/>
            <person name="Smith C.A."/>
            <person name="Ahrendt S."/>
            <person name="Andreopoulos W."/>
            <person name="He G."/>
            <person name="Labutti K."/>
            <person name="Lipzen A."/>
            <person name="Ng V."/>
            <person name="Sandor L."/>
            <person name="Barry K."/>
            <person name="Martinez A.T."/>
            <person name="Xiao Y."/>
            <person name="Gibbons J.G."/>
            <person name="Terashima K."/>
            <person name="Hibbett D.S."/>
            <person name="Grigoriev I.V."/>
        </authorList>
    </citation>
    <scope>NUCLEOTIDE SEQUENCE</scope>
    <source>
        <strain evidence="3">Sp2 HRB7682 ss15</strain>
    </source>
</reference>
<dbReference type="EMBL" id="JANVFS010000045">
    <property type="protein sequence ID" value="KAJ4466406.1"/>
    <property type="molecule type" value="Genomic_DNA"/>
</dbReference>
<dbReference type="Pfam" id="PF20152">
    <property type="entry name" value="DUF6534"/>
    <property type="match status" value="1"/>
</dbReference>
<evidence type="ECO:0000256" key="1">
    <source>
        <dbReference type="SAM" id="Phobius"/>
    </source>
</evidence>
<sequence length="321" mass="36025">MSTAGIASPDLDLTFGALLCGSFIVILLFGIFIVQVYLYYKGYPKDKLLLKILVAFVCICELAHTICVTSGVYIMLITFYGHPEILSKFPLPFDLTVAFAAPVTAVVQAFYILRIYRFLNVLYIPLVLWVLCFLRFVSSYAAVGFVIEAVSVTMFELQWNWLFTVNFVVGAFVDVAVAGILVFKLWKERREAMKSTVKLLDKLIRWTLQTGLVTSVVAVLVVIFLQVMENKVIWITTYTCLAKVYSNSLMAGLNARNNLRHLETETEAQVYELDVHPDGTDSLRSQAPRNRVIGPHGYLKSVDTELQFASNQTSTVTSVLV</sequence>
<keyword evidence="1" id="KW-0472">Membrane</keyword>
<gene>
    <name evidence="3" type="ORF">C8J55DRAFT_609308</name>
</gene>
<feature type="transmembrane region" description="Helical" evidence="1">
    <location>
        <begin position="95"/>
        <end position="113"/>
    </location>
</feature>
<evidence type="ECO:0000259" key="2">
    <source>
        <dbReference type="Pfam" id="PF20152"/>
    </source>
</evidence>
<feature type="transmembrane region" description="Helical" evidence="1">
    <location>
        <begin position="203"/>
        <end position="226"/>
    </location>
</feature>
<keyword evidence="1" id="KW-0812">Transmembrane</keyword>
<accession>A0A9W9DED0</accession>
<name>A0A9W9DED0_9AGAR</name>
<dbReference type="InterPro" id="IPR045339">
    <property type="entry name" value="DUF6534"/>
</dbReference>
<dbReference type="PANTHER" id="PTHR40465">
    <property type="entry name" value="CHROMOSOME 1, WHOLE GENOME SHOTGUN SEQUENCE"/>
    <property type="match status" value="1"/>
</dbReference>
<feature type="transmembrane region" description="Helical" evidence="1">
    <location>
        <begin position="52"/>
        <end position="75"/>
    </location>
</feature>
<feature type="domain" description="DUF6534" evidence="2">
    <location>
        <begin position="171"/>
        <end position="257"/>
    </location>
</feature>
<evidence type="ECO:0000313" key="3">
    <source>
        <dbReference type="EMBL" id="KAJ4466406.1"/>
    </source>
</evidence>
<proteinExistence type="predicted"/>
<dbReference type="AlphaFoldDB" id="A0A9W9DED0"/>
<feature type="transmembrane region" description="Helical" evidence="1">
    <location>
        <begin position="159"/>
        <end position="183"/>
    </location>
</feature>
<dbReference type="Proteomes" id="UP001150238">
    <property type="component" value="Unassembled WGS sequence"/>
</dbReference>
<reference evidence="3" key="2">
    <citation type="journal article" date="2023" name="Proc. Natl. Acad. Sci. U.S.A.">
        <title>A global phylogenomic analysis of the shiitake genus Lentinula.</title>
        <authorList>
            <person name="Sierra-Patev S."/>
            <person name="Min B."/>
            <person name="Naranjo-Ortiz M."/>
            <person name="Looney B."/>
            <person name="Konkel Z."/>
            <person name="Slot J.C."/>
            <person name="Sakamoto Y."/>
            <person name="Steenwyk J.L."/>
            <person name="Rokas A."/>
            <person name="Carro J."/>
            <person name="Camarero S."/>
            <person name="Ferreira P."/>
            <person name="Molpeceres G."/>
            <person name="Ruiz-Duenas F.J."/>
            <person name="Serrano A."/>
            <person name="Henrissat B."/>
            <person name="Drula E."/>
            <person name="Hughes K.W."/>
            <person name="Mata J.L."/>
            <person name="Ishikawa N.K."/>
            <person name="Vargas-Isla R."/>
            <person name="Ushijima S."/>
            <person name="Smith C.A."/>
            <person name="Donoghue J."/>
            <person name="Ahrendt S."/>
            <person name="Andreopoulos W."/>
            <person name="He G."/>
            <person name="LaButti K."/>
            <person name="Lipzen A."/>
            <person name="Ng V."/>
            <person name="Riley R."/>
            <person name="Sandor L."/>
            <person name="Barry K."/>
            <person name="Martinez A.T."/>
            <person name="Xiao Y."/>
            <person name="Gibbons J.G."/>
            <person name="Terashima K."/>
            <person name="Grigoriev I.V."/>
            <person name="Hibbett D."/>
        </authorList>
    </citation>
    <scope>NUCLEOTIDE SEQUENCE</scope>
    <source>
        <strain evidence="3">Sp2 HRB7682 ss15</strain>
    </source>
</reference>
<protein>
    <recommendedName>
        <fullName evidence="2">DUF6534 domain-containing protein</fullName>
    </recommendedName>
</protein>
<evidence type="ECO:0000313" key="4">
    <source>
        <dbReference type="Proteomes" id="UP001150238"/>
    </source>
</evidence>
<feature type="transmembrane region" description="Helical" evidence="1">
    <location>
        <begin position="120"/>
        <end position="147"/>
    </location>
</feature>
<dbReference type="PANTHER" id="PTHR40465:SF1">
    <property type="entry name" value="DUF6534 DOMAIN-CONTAINING PROTEIN"/>
    <property type="match status" value="1"/>
</dbReference>